<feature type="compositionally biased region" description="Low complexity" evidence="8">
    <location>
        <begin position="303"/>
        <end position="314"/>
    </location>
</feature>
<dbReference type="SUPFAM" id="SSF56672">
    <property type="entry name" value="DNA/RNA polymerases"/>
    <property type="match status" value="1"/>
</dbReference>
<organism evidence="10 11">
    <name type="scientific">Plutella xylostella</name>
    <name type="common">Diamondback moth</name>
    <name type="synonym">Plutella maculipennis</name>
    <dbReference type="NCBI Taxonomy" id="51655"/>
    <lineage>
        <taxon>Eukaryota</taxon>
        <taxon>Metazoa</taxon>
        <taxon>Ecdysozoa</taxon>
        <taxon>Arthropoda</taxon>
        <taxon>Hexapoda</taxon>
        <taxon>Insecta</taxon>
        <taxon>Pterygota</taxon>
        <taxon>Neoptera</taxon>
        <taxon>Endopterygota</taxon>
        <taxon>Lepidoptera</taxon>
        <taxon>Glossata</taxon>
        <taxon>Ditrysia</taxon>
        <taxon>Yponomeutoidea</taxon>
        <taxon>Plutellidae</taxon>
        <taxon>Plutella</taxon>
    </lineage>
</organism>
<dbReference type="FunFam" id="1.10.340.70:FF:000003">
    <property type="entry name" value="Protein CBG25708"/>
    <property type="match status" value="1"/>
</dbReference>
<dbReference type="Pfam" id="PF17917">
    <property type="entry name" value="RT_RNaseH"/>
    <property type="match status" value="1"/>
</dbReference>
<sequence>MLSLSPGSYFCYSVCNKQNKNLFCFKFIIKCAVKFYNTRNCYCKLLINPFTITTATSAMLDGWYCRSIASMQASEAAGGSDGAAAAPGAREPRGDYSSDSSSDAGPEPNYRSHYLTLKKKLKYLIYWRRGLKISKMAGKLNEFDISSGNWRNYCERIEMYFVVNDVKEVLKVPTLIACVGEATYELMVNLCSPNKPKDKSFSELIKLVGDHLQPKPSILAERFRFRQCRQACDVTVSSYVAVLKKMAMNCDFGTTLDDNLRDQFVCGINSDTIRQRLFAEDGISFSKAVQLANTIEAGRRQQGRVARPRLLARPAGRRRRGAAARGALAPAHPPPAGRGPGGGGGPRPGRGARGRRTRVSNVTEELSADKGTTSLLGRQWLTELMVDIPKFNLNNLSASPTVPNINKHVNDIHSRYNELFEGGLGRFTGGAAHLVVKAGATPVFCRARPLPYALRARVDAELDAMLASGVIEPVESSDWATPLVIANKPDGSLRICADYKVTLNPYLAVDKYPVPKIEDLFTNLNGSSLYSRIDLSQAYNQVELNDPQKYTVINTHRGLFKYNRLVYGLASSPGIFQRLMINLFKDIPNVVIFLDDILIASSTLESHIETLYKVLDRIRDYGLKIKKQKCVFFTNEIKFLGYIIDKNGIRVDPEKVRSILEMRAPKDLYELRSFLGMVNFYGKFIKNLSFILAPLYELLKKNNSWIWGRKQTEAFVTIKNLLSSTGVLAHYDPSQEAVVTCDASAHGLGVVLAQRDAAGAERAVIYVSRALTPAEINYSQIHKEALAIVFAVTKLHQYLYGRHFTLRTDHKPLVSIFGPGKGIPSMTASRLQRWALTLSAYDFNIEYVSTDKNTADCLSRMISAHKSDSVKLGEQPEQTYLHFASDALLLDYNDLKKITQRDPLLSRVISYVKDGWPKETEIKELKPFFNRKNEIYIELGCLMWGHRVIIPSECRSKVLKELHDSHMGVTKTKAISRSYVWWPGIDEAIAETCARCAVCAAVADAPPAHAPRAWPWPDRPWTRLHLDFMGPIAGHTYLVLVDSCTKWIEVIKMVSTSAKQVIIKLREIFATFGLPKQVVSDNGPPFTSMEFKDFLSSNGITQTFSAPYHPASNGLAENAVRTCKKVIKKALLEKVDPEIALCRFLLLYRNTEHCTTGESPAQLLQGRTLRTRLDKLKPDREQHVQAAQQRQLAAAGGGRRAVAPGQAVWCRDYRATQGTRWSPGVVVDRLGTTDYNVRLVDGTVIHRHIDQLKIRPVGEEEPSDNTASPYLANTVLSPLIFPSESPGVSADSGPPGGSRRASEGEGRGSPAAPAPQQSQAPAPVERRYPLRDRRPPVRIGIDIDDLFCIA</sequence>
<gene>
    <name evidence="10" type="ORF">PLXY2_LOCUS2684</name>
</gene>
<feature type="compositionally biased region" description="Low complexity" evidence="8">
    <location>
        <begin position="79"/>
        <end position="89"/>
    </location>
</feature>
<evidence type="ECO:0000256" key="8">
    <source>
        <dbReference type="SAM" id="MobiDB-lite"/>
    </source>
</evidence>
<dbReference type="Proteomes" id="UP000653454">
    <property type="component" value="Unassembled WGS sequence"/>
</dbReference>
<evidence type="ECO:0000256" key="1">
    <source>
        <dbReference type="ARBA" id="ARBA00012493"/>
    </source>
</evidence>
<dbReference type="InterPro" id="IPR050951">
    <property type="entry name" value="Retrovirus_Pol_polyprotein"/>
</dbReference>
<dbReference type="Pfam" id="PF17921">
    <property type="entry name" value="Integrase_H2C2"/>
    <property type="match status" value="1"/>
</dbReference>
<feature type="region of interest" description="Disordered" evidence="8">
    <location>
        <begin position="79"/>
        <end position="108"/>
    </location>
</feature>
<evidence type="ECO:0000256" key="7">
    <source>
        <dbReference type="ARBA" id="ARBA00022918"/>
    </source>
</evidence>
<dbReference type="InterPro" id="IPR001584">
    <property type="entry name" value="Integrase_cat-core"/>
</dbReference>
<dbReference type="GO" id="GO:0003676">
    <property type="term" value="F:nucleic acid binding"/>
    <property type="evidence" value="ECO:0007669"/>
    <property type="project" value="InterPro"/>
</dbReference>
<dbReference type="PANTHER" id="PTHR37984:SF5">
    <property type="entry name" value="PROTEIN NYNRIN-LIKE"/>
    <property type="match status" value="1"/>
</dbReference>
<protein>
    <recommendedName>
        <fullName evidence="1">RNA-directed DNA polymerase</fullName>
        <ecNumber evidence="1">2.7.7.49</ecNumber>
    </recommendedName>
</protein>
<evidence type="ECO:0000256" key="2">
    <source>
        <dbReference type="ARBA" id="ARBA00022679"/>
    </source>
</evidence>
<dbReference type="InterPro" id="IPR036397">
    <property type="entry name" value="RNaseH_sf"/>
</dbReference>
<feature type="region of interest" description="Disordered" evidence="8">
    <location>
        <begin position="300"/>
        <end position="365"/>
    </location>
</feature>
<dbReference type="GO" id="GO:0003964">
    <property type="term" value="F:RNA-directed DNA polymerase activity"/>
    <property type="evidence" value="ECO:0007669"/>
    <property type="project" value="UniProtKB-KW"/>
</dbReference>
<keyword evidence="11" id="KW-1185">Reference proteome</keyword>
<evidence type="ECO:0000256" key="6">
    <source>
        <dbReference type="ARBA" id="ARBA00022801"/>
    </source>
</evidence>
<dbReference type="FunFam" id="3.30.420.10:FF:000063">
    <property type="entry name" value="Retrovirus-related Pol polyprotein from transposon 297-like Protein"/>
    <property type="match status" value="1"/>
</dbReference>
<dbReference type="InterPro" id="IPR041373">
    <property type="entry name" value="RT_RNaseH"/>
</dbReference>
<dbReference type="InterPro" id="IPR043128">
    <property type="entry name" value="Rev_trsase/Diguanyl_cyclase"/>
</dbReference>
<dbReference type="CDD" id="cd01647">
    <property type="entry name" value="RT_LTR"/>
    <property type="match status" value="1"/>
</dbReference>
<evidence type="ECO:0000313" key="10">
    <source>
        <dbReference type="EMBL" id="CAG9102407.1"/>
    </source>
</evidence>
<dbReference type="SUPFAM" id="SSF53098">
    <property type="entry name" value="Ribonuclease H-like"/>
    <property type="match status" value="1"/>
</dbReference>
<keyword evidence="6" id="KW-0378">Hydrolase</keyword>
<dbReference type="Gene3D" id="3.30.70.270">
    <property type="match status" value="2"/>
</dbReference>
<reference evidence="10" key="1">
    <citation type="submission" date="2020-11" db="EMBL/GenBank/DDBJ databases">
        <authorList>
            <person name="Whiteford S."/>
        </authorList>
    </citation>
    <scope>NUCLEOTIDE SEQUENCE</scope>
</reference>
<evidence type="ECO:0000313" key="11">
    <source>
        <dbReference type="Proteomes" id="UP000653454"/>
    </source>
</evidence>
<dbReference type="EMBL" id="CAJHNJ030000007">
    <property type="protein sequence ID" value="CAG9102407.1"/>
    <property type="molecule type" value="Genomic_DNA"/>
</dbReference>
<dbReference type="InterPro" id="IPR043502">
    <property type="entry name" value="DNA/RNA_pol_sf"/>
</dbReference>
<comment type="caution">
    <text evidence="10">The sequence shown here is derived from an EMBL/GenBank/DDBJ whole genome shotgun (WGS) entry which is preliminary data.</text>
</comment>
<feature type="region of interest" description="Disordered" evidence="8">
    <location>
        <begin position="1282"/>
        <end position="1335"/>
    </location>
</feature>
<dbReference type="InterPro" id="IPR012337">
    <property type="entry name" value="RNaseH-like_sf"/>
</dbReference>
<dbReference type="InterPro" id="IPR000477">
    <property type="entry name" value="RT_dom"/>
</dbReference>
<dbReference type="GO" id="GO:0004519">
    <property type="term" value="F:endonuclease activity"/>
    <property type="evidence" value="ECO:0007669"/>
    <property type="project" value="UniProtKB-KW"/>
</dbReference>
<proteinExistence type="predicted"/>
<dbReference type="PANTHER" id="PTHR37984">
    <property type="entry name" value="PROTEIN CBG26694"/>
    <property type="match status" value="1"/>
</dbReference>
<keyword evidence="3" id="KW-0548">Nucleotidyltransferase</keyword>
<keyword evidence="7" id="KW-0695">RNA-directed DNA polymerase</keyword>
<dbReference type="InterPro" id="IPR041588">
    <property type="entry name" value="Integrase_H2C2"/>
</dbReference>
<dbReference type="GO" id="GO:0042575">
    <property type="term" value="C:DNA polymerase complex"/>
    <property type="evidence" value="ECO:0007669"/>
    <property type="project" value="UniProtKB-ARBA"/>
</dbReference>
<dbReference type="EC" id="2.7.7.49" evidence="1"/>
<dbReference type="PROSITE" id="PS50994">
    <property type="entry name" value="INTEGRASE"/>
    <property type="match status" value="1"/>
</dbReference>
<keyword evidence="4" id="KW-0540">Nuclease</keyword>
<dbReference type="FunFam" id="3.30.70.270:FF:000020">
    <property type="entry name" value="Transposon Tf2-6 polyprotein-like Protein"/>
    <property type="match status" value="1"/>
</dbReference>
<accession>A0A8S4DLA2</accession>
<dbReference type="Gene3D" id="3.10.10.10">
    <property type="entry name" value="HIV Type 1 Reverse Transcriptase, subunit A, domain 1"/>
    <property type="match status" value="1"/>
</dbReference>
<dbReference type="Pfam" id="PF00665">
    <property type="entry name" value="rve"/>
    <property type="match status" value="1"/>
</dbReference>
<feature type="compositionally biased region" description="Gly residues" evidence="8">
    <location>
        <begin position="338"/>
        <end position="348"/>
    </location>
</feature>
<dbReference type="Gene3D" id="3.30.420.10">
    <property type="entry name" value="Ribonuclease H-like superfamily/Ribonuclease H"/>
    <property type="match status" value="1"/>
</dbReference>
<name>A0A8S4DLA2_PLUXY</name>
<feature type="compositionally biased region" description="Low complexity" evidence="8">
    <location>
        <begin position="1308"/>
        <end position="1323"/>
    </location>
</feature>
<dbReference type="GO" id="GO:0016787">
    <property type="term" value="F:hydrolase activity"/>
    <property type="evidence" value="ECO:0007669"/>
    <property type="project" value="UniProtKB-KW"/>
</dbReference>
<keyword evidence="5" id="KW-0255">Endonuclease</keyword>
<evidence type="ECO:0000256" key="3">
    <source>
        <dbReference type="ARBA" id="ARBA00022695"/>
    </source>
</evidence>
<evidence type="ECO:0000256" key="5">
    <source>
        <dbReference type="ARBA" id="ARBA00022759"/>
    </source>
</evidence>
<feature type="domain" description="Integrase catalytic" evidence="9">
    <location>
        <begin position="1016"/>
        <end position="1168"/>
    </location>
</feature>
<evidence type="ECO:0000259" key="9">
    <source>
        <dbReference type="PROSITE" id="PS50994"/>
    </source>
</evidence>
<evidence type="ECO:0000256" key="4">
    <source>
        <dbReference type="ARBA" id="ARBA00022722"/>
    </source>
</evidence>
<keyword evidence="2" id="KW-0808">Transferase</keyword>
<dbReference type="Pfam" id="PF00078">
    <property type="entry name" value="RVT_1"/>
    <property type="match status" value="1"/>
</dbReference>
<feature type="compositionally biased region" description="Basic and acidic residues" evidence="8">
    <location>
        <begin position="1324"/>
        <end position="1335"/>
    </location>
</feature>
<dbReference type="Gene3D" id="1.10.340.70">
    <property type="match status" value="1"/>
</dbReference>
<dbReference type="CDD" id="cd09274">
    <property type="entry name" value="RNase_HI_RT_Ty3"/>
    <property type="match status" value="1"/>
</dbReference>
<dbReference type="GO" id="GO:0015074">
    <property type="term" value="P:DNA integration"/>
    <property type="evidence" value="ECO:0007669"/>
    <property type="project" value="InterPro"/>
</dbReference>